<dbReference type="PROSITE" id="PS00211">
    <property type="entry name" value="ABC_TRANSPORTER_1"/>
    <property type="match status" value="1"/>
</dbReference>
<evidence type="ECO:0000256" key="1">
    <source>
        <dbReference type="ARBA" id="ARBA00005417"/>
    </source>
</evidence>
<feature type="domain" description="ABC transporter" evidence="5">
    <location>
        <begin position="4"/>
        <end position="229"/>
    </location>
</feature>
<dbReference type="PROSITE" id="PS50893">
    <property type="entry name" value="ABC_TRANSPORTER_2"/>
    <property type="match status" value="1"/>
</dbReference>
<dbReference type="InterPro" id="IPR003439">
    <property type="entry name" value="ABC_transporter-like_ATP-bd"/>
</dbReference>
<evidence type="ECO:0000259" key="5">
    <source>
        <dbReference type="PROSITE" id="PS50893"/>
    </source>
</evidence>
<comment type="similarity">
    <text evidence="1">Belongs to the ABC transporter superfamily.</text>
</comment>
<sequence length="298" mass="33915">MNVIDIKNLTKSYGKSRGIEDVTFSIEKGEIFGFIGPNGAGKSTTIRLLLSLIYPDNGHATIENMDCFKDSKNIKKILGYVPSEVNYYDDMKVIDLFDYSSRFYKKDCSDRSLVLSKRLGLDITKKINALSYGNKKKVAIIQALLHCPKVLIFDEPTSGLDPLIQNEFFEILKEEKKRGITILFSSHVLNEVQKVCDRVAIIKEGKILTIEQIESLRKNQFRQVEISFKKTNTHTSYENMAVKILCENENTISFLHAGNIHDLLSALEKDNNLENVSITEPSLEDVFLHYYVEGSEDK</sequence>
<evidence type="ECO:0000256" key="2">
    <source>
        <dbReference type="ARBA" id="ARBA00022448"/>
    </source>
</evidence>
<dbReference type="Proteomes" id="UP000245412">
    <property type="component" value="Unassembled WGS sequence"/>
</dbReference>
<name>A0AB73TA52_9FIRM</name>
<evidence type="ECO:0000256" key="4">
    <source>
        <dbReference type="ARBA" id="ARBA00022840"/>
    </source>
</evidence>
<keyword evidence="2" id="KW-0813">Transport</keyword>
<dbReference type="GO" id="GO:0016887">
    <property type="term" value="F:ATP hydrolysis activity"/>
    <property type="evidence" value="ECO:0007669"/>
    <property type="project" value="InterPro"/>
</dbReference>
<dbReference type="SUPFAM" id="SSF52540">
    <property type="entry name" value="P-loop containing nucleoside triphosphate hydrolases"/>
    <property type="match status" value="1"/>
</dbReference>
<evidence type="ECO:0000256" key="3">
    <source>
        <dbReference type="ARBA" id="ARBA00022741"/>
    </source>
</evidence>
<dbReference type="PANTHER" id="PTHR42711">
    <property type="entry name" value="ABC TRANSPORTER ATP-BINDING PROTEIN"/>
    <property type="match status" value="1"/>
</dbReference>
<dbReference type="GO" id="GO:0005524">
    <property type="term" value="F:ATP binding"/>
    <property type="evidence" value="ECO:0007669"/>
    <property type="project" value="UniProtKB-KW"/>
</dbReference>
<dbReference type="InterPro" id="IPR017871">
    <property type="entry name" value="ABC_transporter-like_CS"/>
</dbReference>
<accession>A0AB73TA52</accession>
<dbReference type="RefSeq" id="WP_109624358.1">
    <property type="nucleotide sequence ID" value="NZ_JANKBI010000001.1"/>
</dbReference>
<gene>
    <name evidence="6" type="ORF">C7383_101294</name>
</gene>
<dbReference type="InterPro" id="IPR050763">
    <property type="entry name" value="ABC_transporter_ATP-binding"/>
</dbReference>
<proteinExistence type="inferred from homology"/>
<dbReference type="PANTHER" id="PTHR42711:SF5">
    <property type="entry name" value="ABC TRANSPORTER ATP-BINDING PROTEIN NATA"/>
    <property type="match status" value="1"/>
</dbReference>
<organism evidence="6 7">
    <name type="scientific">Murimonas intestini</name>
    <dbReference type="NCBI Taxonomy" id="1337051"/>
    <lineage>
        <taxon>Bacteria</taxon>
        <taxon>Bacillati</taxon>
        <taxon>Bacillota</taxon>
        <taxon>Clostridia</taxon>
        <taxon>Lachnospirales</taxon>
        <taxon>Lachnospiraceae</taxon>
        <taxon>Murimonas</taxon>
    </lineage>
</organism>
<dbReference type="Gene3D" id="3.40.50.300">
    <property type="entry name" value="P-loop containing nucleotide triphosphate hydrolases"/>
    <property type="match status" value="1"/>
</dbReference>
<dbReference type="SMART" id="SM00382">
    <property type="entry name" value="AAA"/>
    <property type="match status" value="1"/>
</dbReference>
<dbReference type="AlphaFoldDB" id="A0AB73TA52"/>
<dbReference type="InterPro" id="IPR003593">
    <property type="entry name" value="AAA+_ATPase"/>
</dbReference>
<dbReference type="EMBL" id="QGGY01000001">
    <property type="protein sequence ID" value="PWJ78918.1"/>
    <property type="molecule type" value="Genomic_DNA"/>
</dbReference>
<dbReference type="CDD" id="cd03230">
    <property type="entry name" value="ABC_DR_subfamily_A"/>
    <property type="match status" value="1"/>
</dbReference>
<reference evidence="6 7" key="1">
    <citation type="submission" date="2018-05" db="EMBL/GenBank/DDBJ databases">
        <authorList>
            <person name="Goeker M."/>
            <person name="Huntemann M."/>
            <person name="Clum A."/>
            <person name="Pillay M."/>
            <person name="Palaniappan K."/>
            <person name="Varghese N."/>
            <person name="Mikhailova N."/>
            <person name="Stamatis D."/>
            <person name="Reddy T."/>
            <person name="Daum C."/>
            <person name="Shapiro N."/>
            <person name="Ivanova N."/>
            <person name="Kyrpides N."/>
            <person name="Woyke T."/>
        </authorList>
    </citation>
    <scope>NUCLEOTIDE SEQUENCE [LARGE SCALE GENOMIC DNA]</scope>
    <source>
        <strain evidence="6 7">DSM 26524</strain>
    </source>
</reference>
<comment type="caution">
    <text evidence="6">The sequence shown here is derived from an EMBL/GenBank/DDBJ whole genome shotgun (WGS) entry which is preliminary data.</text>
</comment>
<evidence type="ECO:0000313" key="6">
    <source>
        <dbReference type="EMBL" id="PWJ78918.1"/>
    </source>
</evidence>
<evidence type="ECO:0000313" key="7">
    <source>
        <dbReference type="Proteomes" id="UP000245412"/>
    </source>
</evidence>
<keyword evidence="3" id="KW-0547">Nucleotide-binding</keyword>
<keyword evidence="7" id="KW-1185">Reference proteome</keyword>
<dbReference type="InterPro" id="IPR027417">
    <property type="entry name" value="P-loop_NTPase"/>
</dbReference>
<dbReference type="Pfam" id="PF00005">
    <property type="entry name" value="ABC_tran"/>
    <property type="match status" value="1"/>
</dbReference>
<keyword evidence="4 6" id="KW-0067">ATP-binding</keyword>
<protein>
    <submittedName>
        <fullName evidence="6">ABC-2 type transport system ATP-binding protein</fullName>
    </submittedName>
</protein>